<evidence type="ECO:0000259" key="1">
    <source>
        <dbReference type="Pfam" id="PF03435"/>
    </source>
</evidence>
<sequence>MTIAILGGYGAVGAAAARRLAARAASPLRIGGRTLRSAAALCEELGDGATAHTVDLSDSASVAAFCAGSTVVLNCAGPSYRVLDTVALAAREAGAHYVDVAGDLPLLRRLRALPPSDRLEVVSAGVMPGLTAILPLTLLGDDPATTRIDLHVGGPVRITPASAQDILLATGPDFGTPSATWRDGRVAPGTATARWHTTLPHFGPDVHALPYLTTETADIARHHGLGEVRQHSVYVSERIPTTLATAWADSPDDPTSWAGELAAAATADLAQHRPSYTILAERRDIPSGRLVGQRLLQADDPYRLSGLVAALTAEAALAHGGSGTWPAWRFLDAHETWSALTSDPQCRTEVRATSAAPL</sequence>
<accession>A0A1H9WS98</accession>
<dbReference type="Gene3D" id="3.40.50.720">
    <property type="entry name" value="NAD(P)-binding Rossmann-like Domain"/>
    <property type="match status" value="1"/>
</dbReference>
<dbReference type="STRING" id="65499.SAMN04488000_12452"/>
<dbReference type="Proteomes" id="UP000199503">
    <property type="component" value="Unassembled WGS sequence"/>
</dbReference>
<feature type="domain" description="Saccharopine dehydrogenase NADP binding" evidence="1">
    <location>
        <begin position="3"/>
        <end position="101"/>
    </location>
</feature>
<dbReference type="PANTHER" id="PTHR43781">
    <property type="entry name" value="SACCHAROPINE DEHYDROGENASE"/>
    <property type="match status" value="1"/>
</dbReference>
<name>A0A1H9WS98_9PSEU</name>
<organism evidence="2 3">
    <name type="scientific">Lentzea albida</name>
    <dbReference type="NCBI Taxonomy" id="65499"/>
    <lineage>
        <taxon>Bacteria</taxon>
        <taxon>Bacillati</taxon>
        <taxon>Actinomycetota</taxon>
        <taxon>Actinomycetes</taxon>
        <taxon>Pseudonocardiales</taxon>
        <taxon>Pseudonocardiaceae</taxon>
        <taxon>Lentzea</taxon>
    </lineage>
</organism>
<evidence type="ECO:0000313" key="3">
    <source>
        <dbReference type="Proteomes" id="UP000199503"/>
    </source>
</evidence>
<protein>
    <submittedName>
        <fullName evidence="2">Saccharopine dehydrogenase NADP binding domain-containing protein</fullName>
    </submittedName>
</protein>
<dbReference type="InterPro" id="IPR005097">
    <property type="entry name" value="Sacchrp_dh_NADP-bd"/>
</dbReference>
<dbReference type="EMBL" id="FOFV01000024">
    <property type="protein sequence ID" value="SES36681.1"/>
    <property type="molecule type" value="Genomic_DNA"/>
</dbReference>
<dbReference type="OrthoDB" id="4414717at2"/>
<dbReference type="Pfam" id="PF03435">
    <property type="entry name" value="Sacchrp_dh_NADP"/>
    <property type="match status" value="1"/>
</dbReference>
<reference evidence="3" key="1">
    <citation type="submission" date="2016-10" db="EMBL/GenBank/DDBJ databases">
        <authorList>
            <person name="Varghese N."/>
            <person name="Submissions S."/>
        </authorList>
    </citation>
    <scope>NUCLEOTIDE SEQUENCE [LARGE SCALE GENOMIC DNA]</scope>
    <source>
        <strain evidence="3">DSM 44437</strain>
    </source>
</reference>
<proteinExistence type="predicted"/>
<dbReference type="PANTHER" id="PTHR43781:SF1">
    <property type="entry name" value="SACCHAROPINE DEHYDROGENASE"/>
    <property type="match status" value="1"/>
</dbReference>
<gene>
    <name evidence="2" type="ORF">SAMN04488000_12452</name>
</gene>
<dbReference type="RefSeq" id="WP_089925888.1">
    <property type="nucleotide sequence ID" value="NZ_FOFV01000024.1"/>
</dbReference>
<keyword evidence="3" id="KW-1185">Reference proteome</keyword>
<evidence type="ECO:0000313" key="2">
    <source>
        <dbReference type="EMBL" id="SES36681.1"/>
    </source>
</evidence>
<dbReference type="SUPFAM" id="SSF51735">
    <property type="entry name" value="NAD(P)-binding Rossmann-fold domains"/>
    <property type="match status" value="1"/>
</dbReference>
<dbReference type="InterPro" id="IPR036291">
    <property type="entry name" value="NAD(P)-bd_dom_sf"/>
</dbReference>
<dbReference type="AlphaFoldDB" id="A0A1H9WS98"/>